<dbReference type="EMBL" id="JACRTL010000009">
    <property type="protein sequence ID" value="MBC8611946.1"/>
    <property type="molecule type" value="Genomic_DNA"/>
</dbReference>
<feature type="transmembrane region" description="Helical" evidence="10">
    <location>
        <begin position="238"/>
        <end position="262"/>
    </location>
</feature>
<evidence type="ECO:0000256" key="9">
    <source>
        <dbReference type="ARBA" id="ARBA00023251"/>
    </source>
</evidence>
<evidence type="ECO:0000256" key="5">
    <source>
        <dbReference type="ARBA" id="ARBA00022475"/>
    </source>
</evidence>
<accession>A0A8J6P3D1</accession>
<dbReference type="GO" id="GO:0046677">
    <property type="term" value="P:response to antibiotic"/>
    <property type="evidence" value="ECO:0007669"/>
    <property type="project" value="UniProtKB-KW"/>
</dbReference>
<keyword evidence="5" id="KW-1003">Cell membrane</keyword>
<name>A0A8J6P3D1_9FIRM</name>
<proteinExistence type="inferred from homology"/>
<feature type="transmembrane region" description="Helical" evidence="10">
    <location>
        <begin position="274"/>
        <end position="294"/>
    </location>
</feature>
<feature type="transmembrane region" description="Helical" evidence="10">
    <location>
        <begin position="323"/>
        <end position="341"/>
    </location>
</feature>
<keyword evidence="6 10" id="KW-0812">Transmembrane</keyword>
<keyword evidence="9" id="KW-0046">Antibiotic resistance</keyword>
<feature type="transmembrane region" description="Helical" evidence="10">
    <location>
        <begin position="196"/>
        <end position="217"/>
    </location>
</feature>
<evidence type="ECO:0000313" key="11">
    <source>
        <dbReference type="EMBL" id="MBC8611946.1"/>
    </source>
</evidence>
<feature type="transmembrane region" description="Helical" evidence="10">
    <location>
        <begin position="47"/>
        <end position="74"/>
    </location>
</feature>
<dbReference type="InterPro" id="IPR048279">
    <property type="entry name" value="MdtK-like"/>
</dbReference>
<feature type="transmembrane region" description="Helical" evidence="10">
    <location>
        <begin position="361"/>
        <end position="380"/>
    </location>
</feature>
<feature type="transmembrane region" description="Helical" evidence="10">
    <location>
        <begin position="428"/>
        <end position="446"/>
    </location>
</feature>
<dbReference type="CDD" id="cd13143">
    <property type="entry name" value="MATE_MepA_like"/>
    <property type="match status" value="1"/>
</dbReference>
<protein>
    <recommendedName>
        <fullName evidence="3">Multidrug export protein MepA</fullName>
    </recommendedName>
</protein>
<keyword evidence="7 10" id="KW-1133">Transmembrane helix</keyword>
<evidence type="ECO:0000256" key="6">
    <source>
        <dbReference type="ARBA" id="ARBA00022692"/>
    </source>
</evidence>
<comment type="subcellular location">
    <subcellularLocation>
        <location evidence="1">Cell membrane</location>
        <topology evidence="1">Multi-pass membrane protein</topology>
    </subcellularLocation>
</comment>
<dbReference type="PANTHER" id="PTHR43823:SF3">
    <property type="entry name" value="MULTIDRUG EXPORT PROTEIN MEPA"/>
    <property type="match status" value="1"/>
</dbReference>
<dbReference type="GO" id="GO:0005886">
    <property type="term" value="C:plasma membrane"/>
    <property type="evidence" value="ECO:0007669"/>
    <property type="project" value="UniProtKB-SubCell"/>
</dbReference>
<evidence type="ECO:0000256" key="1">
    <source>
        <dbReference type="ARBA" id="ARBA00004651"/>
    </source>
</evidence>
<dbReference type="InterPro" id="IPR045070">
    <property type="entry name" value="MATE_MepA-like"/>
</dbReference>
<gene>
    <name evidence="11" type="ORF">H8702_12680</name>
</gene>
<feature type="transmembrane region" description="Helical" evidence="10">
    <location>
        <begin position="95"/>
        <end position="118"/>
    </location>
</feature>
<evidence type="ECO:0000256" key="3">
    <source>
        <dbReference type="ARBA" id="ARBA00022106"/>
    </source>
</evidence>
<dbReference type="PANTHER" id="PTHR43823">
    <property type="entry name" value="SPORULATION PROTEIN YKVU"/>
    <property type="match status" value="1"/>
</dbReference>
<evidence type="ECO:0000313" key="12">
    <source>
        <dbReference type="Proteomes" id="UP000632659"/>
    </source>
</evidence>
<organism evidence="11 12">
    <name type="scientific">Massiliimalia timonensis</name>
    <dbReference type="NCBI Taxonomy" id="1987501"/>
    <lineage>
        <taxon>Bacteria</taxon>
        <taxon>Bacillati</taxon>
        <taxon>Bacillota</taxon>
        <taxon>Clostridia</taxon>
        <taxon>Eubacteriales</taxon>
        <taxon>Oscillospiraceae</taxon>
        <taxon>Massiliimalia</taxon>
    </lineage>
</organism>
<evidence type="ECO:0000256" key="7">
    <source>
        <dbReference type="ARBA" id="ARBA00022989"/>
    </source>
</evidence>
<sequence length="457" mass="49471">MKVENNLGTDSITRLVFRMAIPSMLAQFVSVLYSIVDRMYIGNIPKIGAAALAGVGVCGPVITMIGSIAFWVGIGATPLISIRMGEENLPAAKKIVANAFLLMGVLSLLAGTAAFLFREPMLLLFGASPSTYLYAEEYFSAYLAGTLFAVLATGMNQIIICQGFAKVGMASVMIGAVSNIVLDPVFIFLFDMGVRGAAVATVLSQLFSCIFVLRFLFHKSLPAPITFGSYCLQTMGKILWMGLTPFLIIAIDNVMIIAMNAVLQHYGGPQQGDALVTCATIVQSFMLVITMPLGGISGGTQTILGYNYGSGDTGRVKQAQKRIILMCAGYTALLLLFAQTASPLFIRMFTQDPALVHQAEWAIRVYTLGVIPLGVQYAIVDGFTGIGKVNLSLPLSFFRKLVYFVSLFLLPFLLEAEYTFFAETISDFLGPAASITVFLLLNRRILTRREKELGLYS</sequence>
<dbReference type="AlphaFoldDB" id="A0A8J6P3D1"/>
<comment type="caution">
    <text evidence="11">The sequence shown here is derived from an EMBL/GenBank/DDBJ whole genome shotgun (WGS) entry which is preliminary data.</text>
</comment>
<evidence type="ECO:0000256" key="8">
    <source>
        <dbReference type="ARBA" id="ARBA00023136"/>
    </source>
</evidence>
<keyword evidence="12" id="KW-1185">Reference proteome</keyword>
<dbReference type="Proteomes" id="UP000632659">
    <property type="component" value="Unassembled WGS sequence"/>
</dbReference>
<keyword evidence="8 10" id="KW-0472">Membrane</keyword>
<feature type="transmembrane region" description="Helical" evidence="10">
    <location>
        <begin position="167"/>
        <end position="190"/>
    </location>
</feature>
<dbReference type="GO" id="GO:0015297">
    <property type="term" value="F:antiporter activity"/>
    <property type="evidence" value="ECO:0007669"/>
    <property type="project" value="InterPro"/>
</dbReference>
<dbReference type="GO" id="GO:0042910">
    <property type="term" value="F:xenobiotic transmembrane transporter activity"/>
    <property type="evidence" value="ECO:0007669"/>
    <property type="project" value="InterPro"/>
</dbReference>
<evidence type="ECO:0000256" key="4">
    <source>
        <dbReference type="ARBA" id="ARBA00022448"/>
    </source>
</evidence>
<dbReference type="RefSeq" id="WP_154825368.1">
    <property type="nucleotide sequence ID" value="NZ_JACRTL010000009.1"/>
</dbReference>
<feature type="transmembrane region" description="Helical" evidence="10">
    <location>
        <begin position="138"/>
        <end position="155"/>
    </location>
</feature>
<dbReference type="Pfam" id="PF01554">
    <property type="entry name" value="MatE"/>
    <property type="match status" value="2"/>
</dbReference>
<feature type="transmembrane region" description="Helical" evidence="10">
    <location>
        <begin position="15"/>
        <end position="35"/>
    </location>
</feature>
<evidence type="ECO:0000256" key="2">
    <source>
        <dbReference type="ARBA" id="ARBA00008417"/>
    </source>
</evidence>
<dbReference type="PIRSF" id="PIRSF006603">
    <property type="entry name" value="DinF"/>
    <property type="match status" value="1"/>
</dbReference>
<comment type="similarity">
    <text evidence="2">Belongs to the multi antimicrobial extrusion (MATE) (TC 2.A.66.1) family. MepA subfamily.</text>
</comment>
<reference evidence="11" key="1">
    <citation type="submission" date="2020-08" db="EMBL/GenBank/DDBJ databases">
        <title>Genome public.</title>
        <authorList>
            <person name="Liu C."/>
            <person name="Sun Q."/>
        </authorList>
    </citation>
    <scope>NUCLEOTIDE SEQUENCE</scope>
    <source>
        <strain evidence="11">NSJ-15</strain>
    </source>
</reference>
<keyword evidence="4" id="KW-0813">Transport</keyword>
<dbReference type="InterPro" id="IPR051327">
    <property type="entry name" value="MATE_MepA_subfamily"/>
</dbReference>
<dbReference type="NCBIfam" id="TIGR00797">
    <property type="entry name" value="matE"/>
    <property type="match status" value="1"/>
</dbReference>
<feature type="transmembrane region" description="Helical" evidence="10">
    <location>
        <begin position="401"/>
        <end position="422"/>
    </location>
</feature>
<dbReference type="InterPro" id="IPR002528">
    <property type="entry name" value="MATE_fam"/>
</dbReference>
<evidence type="ECO:0000256" key="10">
    <source>
        <dbReference type="SAM" id="Phobius"/>
    </source>
</evidence>